<evidence type="ECO:0000256" key="1">
    <source>
        <dbReference type="SAM" id="Phobius"/>
    </source>
</evidence>
<sequence length="84" mass="8480">MSIASSIRPASGSLLRLLAWSLVVLGSAGVVAVLASPTAGLVAGAVLALLVVAGDALAKASRTMDRIFDEELDQGRRIAAAPPR</sequence>
<evidence type="ECO:0000313" key="3">
    <source>
        <dbReference type="Proteomes" id="UP000282084"/>
    </source>
</evidence>
<comment type="caution">
    <text evidence="2">The sequence shown here is derived from an EMBL/GenBank/DDBJ whole genome shotgun (WGS) entry which is preliminary data.</text>
</comment>
<dbReference type="RefSeq" id="WP_121001382.1">
    <property type="nucleotide sequence ID" value="NZ_RBXO01000001.1"/>
</dbReference>
<protein>
    <submittedName>
        <fullName evidence="2">Uncharacterized protein</fullName>
    </submittedName>
</protein>
<accession>A0A495VRW0</accession>
<feature type="transmembrane region" description="Helical" evidence="1">
    <location>
        <begin position="14"/>
        <end position="35"/>
    </location>
</feature>
<keyword evidence="1" id="KW-0472">Membrane</keyword>
<organism evidence="2 3">
    <name type="scientific">Saccharothrix australiensis</name>
    <dbReference type="NCBI Taxonomy" id="2072"/>
    <lineage>
        <taxon>Bacteria</taxon>
        <taxon>Bacillati</taxon>
        <taxon>Actinomycetota</taxon>
        <taxon>Actinomycetes</taxon>
        <taxon>Pseudonocardiales</taxon>
        <taxon>Pseudonocardiaceae</taxon>
        <taxon>Saccharothrix</taxon>
    </lineage>
</organism>
<reference evidence="2 3" key="1">
    <citation type="submission" date="2018-10" db="EMBL/GenBank/DDBJ databases">
        <title>Sequencing the genomes of 1000 actinobacteria strains.</title>
        <authorList>
            <person name="Klenk H.-P."/>
        </authorList>
    </citation>
    <scope>NUCLEOTIDE SEQUENCE [LARGE SCALE GENOMIC DNA]</scope>
    <source>
        <strain evidence="2 3">DSM 43800</strain>
    </source>
</reference>
<gene>
    <name evidence="2" type="ORF">C8E97_0588</name>
</gene>
<name>A0A495VRW0_9PSEU</name>
<proteinExistence type="predicted"/>
<feature type="transmembrane region" description="Helical" evidence="1">
    <location>
        <begin position="41"/>
        <end position="58"/>
    </location>
</feature>
<dbReference type="AlphaFoldDB" id="A0A495VRW0"/>
<keyword evidence="1" id="KW-1133">Transmembrane helix</keyword>
<keyword evidence="1" id="KW-0812">Transmembrane</keyword>
<dbReference type="EMBL" id="RBXO01000001">
    <property type="protein sequence ID" value="RKT52089.1"/>
    <property type="molecule type" value="Genomic_DNA"/>
</dbReference>
<keyword evidence="3" id="KW-1185">Reference proteome</keyword>
<dbReference type="Proteomes" id="UP000282084">
    <property type="component" value="Unassembled WGS sequence"/>
</dbReference>
<evidence type="ECO:0000313" key="2">
    <source>
        <dbReference type="EMBL" id="RKT52089.1"/>
    </source>
</evidence>